<dbReference type="InterPro" id="IPR023214">
    <property type="entry name" value="HAD_sf"/>
</dbReference>
<dbReference type="NCBIfam" id="TIGR01428">
    <property type="entry name" value="HAD_type_II"/>
    <property type="match status" value="1"/>
</dbReference>
<keyword evidence="3" id="KW-1185">Reference proteome</keyword>
<reference evidence="2 3" key="1">
    <citation type="submission" date="2022-06" db="EMBL/GenBank/DDBJ databases">
        <title>Acetobacer genomes from food samples.</title>
        <authorList>
            <person name="Sombolestani A."/>
        </authorList>
    </citation>
    <scope>NUCLEOTIDE SEQUENCE [LARGE SCALE GENOMIC DNA]</scope>
    <source>
        <strain evidence="2 3">R-83285</strain>
    </source>
</reference>
<dbReference type="SFLD" id="SFLDG01129">
    <property type="entry name" value="C1.5:_HAD__Beta-PGM__Phosphata"/>
    <property type="match status" value="1"/>
</dbReference>
<dbReference type="SUPFAM" id="SSF56784">
    <property type="entry name" value="HAD-like"/>
    <property type="match status" value="1"/>
</dbReference>
<keyword evidence="1" id="KW-0378">Hydrolase</keyword>
<comment type="caution">
    <text evidence="2">The sequence shown here is derived from an EMBL/GenBank/DDBJ whole genome shotgun (WGS) entry which is preliminary data.</text>
</comment>
<name>A0ABT1F389_9PROT</name>
<organism evidence="2 3">
    <name type="scientific">Acetobacter lambici</name>
    <dbReference type="NCBI Taxonomy" id="1332824"/>
    <lineage>
        <taxon>Bacteria</taxon>
        <taxon>Pseudomonadati</taxon>
        <taxon>Pseudomonadota</taxon>
        <taxon>Alphaproteobacteria</taxon>
        <taxon>Acetobacterales</taxon>
        <taxon>Acetobacteraceae</taxon>
        <taxon>Acetobacter</taxon>
    </lineage>
</organism>
<proteinExistence type="predicted"/>
<dbReference type="InterPro" id="IPR006328">
    <property type="entry name" value="2-HAD"/>
</dbReference>
<evidence type="ECO:0000313" key="2">
    <source>
        <dbReference type="EMBL" id="MCP1258714.1"/>
    </source>
</evidence>
<dbReference type="Gene3D" id="3.40.50.1000">
    <property type="entry name" value="HAD superfamily/HAD-like"/>
    <property type="match status" value="1"/>
</dbReference>
<dbReference type="Proteomes" id="UP001523528">
    <property type="component" value="Unassembled WGS sequence"/>
</dbReference>
<dbReference type="CDD" id="cd02588">
    <property type="entry name" value="HAD_L2-DEX"/>
    <property type="match status" value="1"/>
</dbReference>
<evidence type="ECO:0000313" key="3">
    <source>
        <dbReference type="Proteomes" id="UP001523528"/>
    </source>
</evidence>
<dbReference type="InterPro" id="IPR036412">
    <property type="entry name" value="HAD-like_sf"/>
</dbReference>
<evidence type="ECO:0000256" key="1">
    <source>
        <dbReference type="ARBA" id="ARBA00022801"/>
    </source>
</evidence>
<dbReference type="InterPro" id="IPR051540">
    <property type="entry name" value="S-2-haloacid_dehalogenase"/>
</dbReference>
<dbReference type="EMBL" id="JAMYZZ010000014">
    <property type="protein sequence ID" value="MCP1258714.1"/>
    <property type="molecule type" value="Genomic_DNA"/>
</dbReference>
<sequence length="302" mass="34591">MLCKEIPSGFVMKRLSDAEHSILNVAYQKKRTMPQTKKTSFFFPGHHQKRKRMFSNEMEHMMKLKDFKVLTFDCYGTLIDWETGIINALTPLTSRLKTPLSRDEILQAHAKYESRQQKWTPGRPYPAILSSVYRRLAEEWGVSHTVSEAQDYGNSVPNWPAFPDSTEALTYLKQHFKLVILSNVDARSFSGSNARLNIAFDGIYTAEDIGSYKPSMRNFEYMLEYLADIGLAPSDVLHTAESLFHDHQPANKAGLTSCWIYRRHAQNGFGATMDPGAMPKIDFRFNSMMELAKAHQKEMMEG</sequence>
<dbReference type="RefSeq" id="WP_242012559.1">
    <property type="nucleotide sequence ID" value="NZ_JAMYZZ010000014.1"/>
</dbReference>
<dbReference type="SFLD" id="SFLDS00003">
    <property type="entry name" value="Haloacid_Dehalogenase"/>
    <property type="match status" value="1"/>
</dbReference>
<gene>
    <name evidence="2" type="ORF">NKW50_08945</name>
</gene>
<accession>A0ABT1F389</accession>
<dbReference type="PANTHER" id="PTHR43316:SF9">
    <property type="entry name" value="ACID DEHALOGENASE, PUTATIVE (AFU_ORTHOLOGUE AFUA_6G14460)-RELATED"/>
    <property type="match status" value="1"/>
</dbReference>
<dbReference type="Pfam" id="PF00702">
    <property type="entry name" value="Hydrolase"/>
    <property type="match status" value="1"/>
</dbReference>
<protein>
    <submittedName>
        <fullName evidence="2">Haloacid dehalogenase type II</fullName>
    </submittedName>
</protein>
<dbReference type="Gene3D" id="1.10.150.750">
    <property type="match status" value="1"/>
</dbReference>
<dbReference type="PANTHER" id="PTHR43316">
    <property type="entry name" value="HYDROLASE, HALOACID DELAHOGENASE-RELATED"/>
    <property type="match status" value="1"/>
</dbReference>